<keyword evidence="3 4" id="KW-0067">ATP-binding</keyword>
<evidence type="ECO:0000313" key="6">
    <source>
        <dbReference type="Proteomes" id="UP000318571"/>
    </source>
</evidence>
<evidence type="ECO:0008006" key="7">
    <source>
        <dbReference type="Google" id="ProtNLM"/>
    </source>
</evidence>
<protein>
    <recommendedName>
        <fullName evidence="7">Heat shock 70 kDa protein 14</fullName>
    </recommendedName>
</protein>
<keyword evidence="6" id="KW-1185">Reference proteome</keyword>
<dbReference type="EMBL" id="VCGU01000459">
    <property type="protein sequence ID" value="TRY61769.1"/>
    <property type="molecule type" value="Genomic_DNA"/>
</dbReference>
<dbReference type="Pfam" id="PF00012">
    <property type="entry name" value="HSP70"/>
    <property type="match status" value="1"/>
</dbReference>
<accession>A0A553N8S6</accession>
<dbReference type="Gene3D" id="3.30.420.40">
    <property type="match status" value="2"/>
</dbReference>
<proteinExistence type="inferred from homology"/>
<dbReference type="PRINTS" id="PR00301">
    <property type="entry name" value="HEATSHOCK70"/>
</dbReference>
<dbReference type="Gene3D" id="3.90.640.10">
    <property type="entry name" value="Actin, Chain A, domain 4"/>
    <property type="match status" value="1"/>
</dbReference>
<evidence type="ECO:0000256" key="2">
    <source>
        <dbReference type="ARBA" id="ARBA00022741"/>
    </source>
</evidence>
<organism evidence="5 6">
    <name type="scientific">Tigriopus californicus</name>
    <name type="common">Marine copepod</name>
    <dbReference type="NCBI Taxonomy" id="6832"/>
    <lineage>
        <taxon>Eukaryota</taxon>
        <taxon>Metazoa</taxon>
        <taxon>Ecdysozoa</taxon>
        <taxon>Arthropoda</taxon>
        <taxon>Crustacea</taxon>
        <taxon>Multicrustacea</taxon>
        <taxon>Hexanauplia</taxon>
        <taxon>Copepoda</taxon>
        <taxon>Harpacticoida</taxon>
        <taxon>Harpacticidae</taxon>
        <taxon>Tigriopus</taxon>
    </lineage>
</organism>
<dbReference type="OrthoDB" id="29851at2759"/>
<dbReference type="GO" id="GO:0005524">
    <property type="term" value="F:ATP binding"/>
    <property type="evidence" value="ECO:0007669"/>
    <property type="project" value="UniProtKB-KW"/>
</dbReference>
<dbReference type="InterPro" id="IPR013126">
    <property type="entry name" value="Hsp_70_fam"/>
</dbReference>
<dbReference type="AlphaFoldDB" id="A0A553N8S6"/>
<evidence type="ECO:0000313" key="5">
    <source>
        <dbReference type="EMBL" id="TRY61769.1"/>
    </source>
</evidence>
<dbReference type="OMA" id="DLYIWHG"/>
<keyword evidence="2 4" id="KW-0547">Nucleotide-binding</keyword>
<comment type="caution">
    <text evidence="5">The sequence shown here is derived from an EMBL/GenBank/DDBJ whole genome shotgun (WGS) entry which is preliminary data.</text>
</comment>
<dbReference type="PANTHER" id="PTHR19375">
    <property type="entry name" value="HEAT SHOCK PROTEIN 70KDA"/>
    <property type="match status" value="1"/>
</dbReference>
<evidence type="ECO:0000256" key="4">
    <source>
        <dbReference type="RuleBase" id="RU003322"/>
    </source>
</evidence>
<dbReference type="Proteomes" id="UP000318571">
    <property type="component" value="Chromosome 8"/>
</dbReference>
<name>A0A553N8S6_TIGCA</name>
<evidence type="ECO:0000256" key="1">
    <source>
        <dbReference type="ARBA" id="ARBA00007381"/>
    </source>
</evidence>
<evidence type="ECO:0000256" key="3">
    <source>
        <dbReference type="ARBA" id="ARBA00022840"/>
    </source>
</evidence>
<comment type="similarity">
    <text evidence="1 4">Belongs to the heat shock protein 70 family.</text>
</comment>
<gene>
    <name evidence="5" type="ORF">TCAL_12267</name>
</gene>
<reference evidence="5 6" key="1">
    <citation type="journal article" date="2018" name="Nat. Ecol. Evol.">
        <title>Genomic signatures of mitonuclear coevolution across populations of Tigriopus californicus.</title>
        <authorList>
            <person name="Barreto F.S."/>
            <person name="Watson E.T."/>
            <person name="Lima T.G."/>
            <person name="Willett C.S."/>
            <person name="Edmands S."/>
            <person name="Li W."/>
            <person name="Burton R.S."/>
        </authorList>
    </citation>
    <scope>NUCLEOTIDE SEQUENCE [LARGE SCALE GENOMIC DNA]</scope>
    <source>
        <strain evidence="5 6">San Diego</strain>
    </source>
</reference>
<dbReference type="InterPro" id="IPR029047">
    <property type="entry name" value="HSP70_peptide-bd_sf"/>
</dbReference>
<dbReference type="SUPFAM" id="SSF53067">
    <property type="entry name" value="Actin-like ATPase domain"/>
    <property type="match status" value="2"/>
</dbReference>
<dbReference type="SUPFAM" id="SSF100920">
    <property type="entry name" value="Heat shock protein 70kD (HSP70), peptide-binding domain"/>
    <property type="match status" value="1"/>
</dbReference>
<dbReference type="FunFam" id="3.90.640.10:FF:000010">
    <property type="entry name" value="heat shock 70 kDa protein 14"/>
    <property type="match status" value="1"/>
</dbReference>
<dbReference type="GO" id="GO:0140662">
    <property type="term" value="F:ATP-dependent protein folding chaperone"/>
    <property type="evidence" value="ECO:0007669"/>
    <property type="project" value="InterPro"/>
</dbReference>
<dbReference type="InterPro" id="IPR043129">
    <property type="entry name" value="ATPase_NBD"/>
</dbReference>
<dbReference type="Gene3D" id="3.30.30.30">
    <property type="match status" value="1"/>
</dbReference>
<dbReference type="STRING" id="6832.A0A553N8S6"/>
<sequence>MTSTTTSFGLYVGNTTTSLGVYRGGRGCDVVANPSGDRVTPSTVCWHEGGDVGVGLSAKHHAQRFPKSAVVWGNKSVLGRATSDPSVQSVASVSGVSTAKVLIEGAEAKYQVEIEGANSKCVAPREVLYHILKYMHDIALTHVTSEDEVKTVLTVPWDYTPEQRETVKMCAEKAGFQVLQIISEPAAAAMAYNLGQLDAEETFTTLVYRSGGLSTSCTVLAVNAGFVSVIGHVTKDLVGGQRVTEVMSNFLADEFKRKYKMDPRENKRSLQKLKTHGENVKHVLSTLQTAGCNIESLHEGMDFNAQIARARFENCLSDLMPELLAPIQEVLTQCNMDRDSLQKLILCGGNARVPKIQKAVKDFLPNCQVLASINCDEVFSFGAAVQSSLVQERDYVTQTRCQLKALSANLLYKINDEDAVQVLIPKSCPIPVKKSALLDPGTNSTLVVEFFADMAKSRASLAKLTLAEVTEESRINLSAHFYRDGTLHISLTDKVKGVTEQLHIPPVSSS</sequence>